<evidence type="ECO:0000256" key="3">
    <source>
        <dbReference type="ARBA" id="ARBA00022723"/>
    </source>
</evidence>
<organism evidence="14 15">
    <name type="scientific">Dovyalis caffra</name>
    <dbReference type="NCBI Taxonomy" id="77055"/>
    <lineage>
        <taxon>Eukaryota</taxon>
        <taxon>Viridiplantae</taxon>
        <taxon>Streptophyta</taxon>
        <taxon>Embryophyta</taxon>
        <taxon>Tracheophyta</taxon>
        <taxon>Spermatophyta</taxon>
        <taxon>Magnoliopsida</taxon>
        <taxon>eudicotyledons</taxon>
        <taxon>Gunneridae</taxon>
        <taxon>Pentapetalae</taxon>
        <taxon>rosids</taxon>
        <taxon>fabids</taxon>
        <taxon>Malpighiales</taxon>
        <taxon>Salicaceae</taxon>
        <taxon>Flacourtieae</taxon>
        <taxon>Dovyalis</taxon>
    </lineage>
</organism>
<evidence type="ECO:0000256" key="9">
    <source>
        <dbReference type="ARBA" id="ARBA00023160"/>
    </source>
</evidence>
<dbReference type="InterPro" id="IPR001246">
    <property type="entry name" value="LipOase_plant"/>
</dbReference>
<keyword evidence="15" id="KW-1185">Reference proteome</keyword>
<dbReference type="SUPFAM" id="SSF48484">
    <property type="entry name" value="Lipoxigenase"/>
    <property type="match status" value="1"/>
</dbReference>
<keyword evidence="4" id="KW-0925">Oxylipin biosynthesis</keyword>
<dbReference type="Pfam" id="PF01477">
    <property type="entry name" value="PLAT"/>
    <property type="match status" value="1"/>
</dbReference>
<dbReference type="SMART" id="SM00308">
    <property type="entry name" value="LH2"/>
    <property type="match status" value="1"/>
</dbReference>
<dbReference type="PRINTS" id="PR00468">
    <property type="entry name" value="PLTLPOXGNASE"/>
</dbReference>
<keyword evidence="6" id="KW-0223">Dioxygenase</keyword>
<feature type="domain" description="Lipoxygenase" evidence="13">
    <location>
        <begin position="151"/>
        <end position="622"/>
    </location>
</feature>
<protein>
    <recommendedName>
        <fullName evidence="16">Lipoxygenase</fullName>
    </recommendedName>
</protein>
<evidence type="ECO:0000313" key="14">
    <source>
        <dbReference type="EMBL" id="CAK7349233.1"/>
    </source>
</evidence>
<dbReference type="AlphaFoldDB" id="A0AAV1SG32"/>
<dbReference type="PROSITE" id="PS51393">
    <property type="entry name" value="LIPOXYGENASE_3"/>
    <property type="match status" value="1"/>
</dbReference>
<dbReference type="GO" id="GO:0006633">
    <property type="term" value="P:fatty acid biosynthetic process"/>
    <property type="evidence" value="ECO:0007669"/>
    <property type="project" value="UniProtKB-KW"/>
</dbReference>
<feature type="compositionally biased region" description="Low complexity" evidence="11">
    <location>
        <begin position="226"/>
        <end position="239"/>
    </location>
</feature>
<dbReference type="GO" id="GO:0016702">
    <property type="term" value="F:oxidoreductase activity, acting on single donors with incorporation of molecular oxygen, incorporation of two atoms of oxygen"/>
    <property type="evidence" value="ECO:0007669"/>
    <property type="project" value="InterPro"/>
</dbReference>
<evidence type="ECO:0000256" key="8">
    <source>
        <dbReference type="ARBA" id="ARBA00023098"/>
    </source>
</evidence>
<dbReference type="SUPFAM" id="SSF49723">
    <property type="entry name" value="Lipase/lipooxygenase domain (PLAT/LH2 domain)"/>
    <property type="match status" value="1"/>
</dbReference>
<proteinExistence type="inferred from homology"/>
<accession>A0AAV1SG32</accession>
<dbReference type="GO" id="GO:0034440">
    <property type="term" value="P:lipid oxidation"/>
    <property type="evidence" value="ECO:0007669"/>
    <property type="project" value="InterPro"/>
</dbReference>
<evidence type="ECO:0000259" key="12">
    <source>
        <dbReference type="PROSITE" id="PS50095"/>
    </source>
</evidence>
<name>A0AAV1SG32_9ROSI</name>
<dbReference type="InterPro" id="IPR027433">
    <property type="entry name" value="Lipoxygenase_dom_3"/>
</dbReference>
<dbReference type="InterPro" id="IPR036392">
    <property type="entry name" value="PLAT/LH2_dom_sf"/>
</dbReference>
<dbReference type="Proteomes" id="UP001314170">
    <property type="component" value="Unassembled WGS sequence"/>
</dbReference>
<keyword evidence="5" id="KW-0276">Fatty acid metabolism</keyword>
<dbReference type="Gene3D" id="4.10.372.10">
    <property type="entry name" value="Lipoxygenase-1, Domain 3"/>
    <property type="match status" value="1"/>
</dbReference>
<dbReference type="Gene3D" id="4.10.375.10">
    <property type="entry name" value="Lipoxygenase-1, Domain 2"/>
    <property type="match status" value="1"/>
</dbReference>
<evidence type="ECO:0008006" key="16">
    <source>
        <dbReference type="Google" id="ProtNLM"/>
    </source>
</evidence>
<dbReference type="InterPro" id="IPR036226">
    <property type="entry name" value="LipOase_C_sf"/>
</dbReference>
<evidence type="ECO:0000259" key="13">
    <source>
        <dbReference type="PROSITE" id="PS51393"/>
    </source>
</evidence>
<dbReference type="GO" id="GO:0031408">
    <property type="term" value="P:oxylipin biosynthetic process"/>
    <property type="evidence" value="ECO:0007669"/>
    <property type="project" value="UniProtKB-KW"/>
</dbReference>
<dbReference type="Gene3D" id="1.20.245.10">
    <property type="entry name" value="Lipoxygenase-1, Domain 5"/>
    <property type="match status" value="1"/>
</dbReference>
<evidence type="ECO:0000256" key="6">
    <source>
        <dbReference type="ARBA" id="ARBA00022964"/>
    </source>
</evidence>
<dbReference type="Gene3D" id="2.60.60.20">
    <property type="entry name" value="PLAT/LH2 domain"/>
    <property type="match status" value="1"/>
</dbReference>
<dbReference type="PRINTS" id="PR00087">
    <property type="entry name" value="LIPOXYGENASE"/>
</dbReference>
<reference evidence="14 15" key="1">
    <citation type="submission" date="2024-01" db="EMBL/GenBank/DDBJ databases">
        <authorList>
            <person name="Waweru B."/>
        </authorList>
    </citation>
    <scope>NUCLEOTIDE SEQUENCE [LARGE SCALE GENOMIC DNA]</scope>
</reference>
<dbReference type="InterPro" id="IPR000907">
    <property type="entry name" value="LipOase"/>
</dbReference>
<dbReference type="EMBL" id="CAWUPB010001173">
    <property type="protein sequence ID" value="CAK7349233.1"/>
    <property type="molecule type" value="Genomic_DNA"/>
</dbReference>
<dbReference type="InterPro" id="IPR013819">
    <property type="entry name" value="LipOase_C"/>
</dbReference>
<evidence type="ECO:0000256" key="4">
    <source>
        <dbReference type="ARBA" id="ARBA00022767"/>
    </source>
</evidence>
<gene>
    <name evidence="14" type="ORF">DCAF_LOCUS21945</name>
</gene>
<comment type="caution">
    <text evidence="10">Lacks conserved residue(s) required for the propagation of feature annotation.</text>
</comment>
<keyword evidence="3" id="KW-0479">Metal-binding</keyword>
<dbReference type="Gene3D" id="3.10.450.60">
    <property type="match status" value="1"/>
</dbReference>
<keyword evidence="7" id="KW-0560">Oxidoreductase</keyword>
<feature type="domain" description="PLAT" evidence="12">
    <location>
        <begin position="26"/>
        <end position="148"/>
    </location>
</feature>
<evidence type="ECO:0000256" key="1">
    <source>
        <dbReference type="ARBA" id="ARBA00009419"/>
    </source>
</evidence>
<sequence length="622" mass="70984">MQKRKRAVQSKITNYHANRSIKQNIIKGKVVIQNHGQSGPGKSASVQIYSSSIVDPSTGKGKLSAKAYLNHGKSKGHNGTKTRTYKIKIHVEPDFGIPGAFLMKNQHKHKFFLESVTLEIPDNQIIYFDCRSWVYPLRKTKSDRLFFSNNIYLPNQTPSALLELRRLELVCLRGDGTQERKEWDQIYDYDYYNDLGYPDKGQEHIRPVLGGSELNPYPRRVRTGCPPSSTEPSTESQTQTISLDIYVPPDERFSPKKLSEFTSNSIQATLHFVIADAKSLFKQDSRSFESFDEIRDMFSSKRSQAVEGKVKEKLKGKVKEKLKGKVKEKLKGKVKEKLKKLVPYEHFKKITYASKEDLMKFPLPQIITENELAWGNDEEFGRQMLAGTNPTRIQSLQTFPPEGRNGVSTIQTSHIEHNLDGSTLLQAMNEWRIFILDHHDYLMPYLSKINTNGVCAYASRTLFYLRSDATLKPLAIELSLPGSCAGTEISRVFLPANQGTEAALWQLAKAHQKEIPFTTEYPMPPFTLICAFSRLHTHAVVEPFIIATRRQLSVMHPINWLLRPHFKDTMHINALARSILINSGGIFEKTLFSGQISMELSSELYKEWRFDEQALPADLVKR</sequence>
<evidence type="ECO:0000313" key="15">
    <source>
        <dbReference type="Proteomes" id="UP001314170"/>
    </source>
</evidence>
<dbReference type="PANTHER" id="PTHR11771">
    <property type="entry name" value="LIPOXYGENASE"/>
    <property type="match status" value="1"/>
</dbReference>
<keyword evidence="9" id="KW-0275">Fatty acid biosynthesis</keyword>
<evidence type="ECO:0000256" key="5">
    <source>
        <dbReference type="ARBA" id="ARBA00022832"/>
    </source>
</evidence>
<evidence type="ECO:0000256" key="11">
    <source>
        <dbReference type="SAM" id="MobiDB-lite"/>
    </source>
</evidence>
<dbReference type="Pfam" id="PF00305">
    <property type="entry name" value="Lipoxygenase"/>
    <property type="match status" value="1"/>
</dbReference>
<comment type="similarity">
    <text evidence="1">Belongs to the lipoxygenase family.</text>
</comment>
<feature type="region of interest" description="Disordered" evidence="11">
    <location>
        <begin position="209"/>
        <end position="239"/>
    </location>
</feature>
<evidence type="ECO:0000256" key="7">
    <source>
        <dbReference type="ARBA" id="ARBA00023002"/>
    </source>
</evidence>
<dbReference type="GO" id="GO:0046872">
    <property type="term" value="F:metal ion binding"/>
    <property type="evidence" value="ECO:0007669"/>
    <property type="project" value="UniProtKB-KW"/>
</dbReference>
<dbReference type="InterPro" id="IPR001024">
    <property type="entry name" value="PLAT/LH2_dom"/>
</dbReference>
<keyword evidence="8" id="KW-0443">Lipid metabolism</keyword>
<dbReference type="PROSITE" id="PS50095">
    <property type="entry name" value="PLAT"/>
    <property type="match status" value="1"/>
</dbReference>
<evidence type="ECO:0000256" key="2">
    <source>
        <dbReference type="ARBA" id="ARBA00022516"/>
    </source>
</evidence>
<comment type="caution">
    <text evidence="14">The sequence shown here is derived from an EMBL/GenBank/DDBJ whole genome shotgun (WGS) entry which is preliminary data.</text>
</comment>
<keyword evidence="2" id="KW-0444">Lipid biosynthesis</keyword>
<evidence type="ECO:0000256" key="10">
    <source>
        <dbReference type="PROSITE-ProRule" id="PRU00152"/>
    </source>
</evidence>